<dbReference type="GO" id="GO:0030313">
    <property type="term" value="C:cell envelope"/>
    <property type="evidence" value="ECO:0007669"/>
    <property type="project" value="UniProtKB-SubCell"/>
</dbReference>
<comment type="caution">
    <text evidence="10">The sequence shown here is derived from an EMBL/GenBank/DDBJ whole genome shotgun (WGS) entry which is preliminary data.</text>
</comment>
<feature type="signal peptide" evidence="5">
    <location>
        <begin position="1"/>
        <end position="24"/>
    </location>
</feature>
<dbReference type="GO" id="GO:0005886">
    <property type="term" value="C:plasma membrane"/>
    <property type="evidence" value="ECO:0007669"/>
    <property type="project" value="TreeGrafter"/>
</dbReference>
<dbReference type="InterPro" id="IPR006143">
    <property type="entry name" value="RND_pump_MFP"/>
</dbReference>
<dbReference type="Gene3D" id="1.10.287.470">
    <property type="entry name" value="Helix hairpin bin"/>
    <property type="match status" value="1"/>
</dbReference>
<evidence type="ECO:0000256" key="4">
    <source>
        <dbReference type="SAM" id="MobiDB-lite"/>
    </source>
</evidence>
<feature type="domain" description="Multidrug resistance protein MdtA-like barrel-sandwich hybrid" evidence="7">
    <location>
        <begin position="65"/>
        <end position="201"/>
    </location>
</feature>
<dbReference type="InterPro" id="IPR058624">
    <property type="entry name" value="MdtA-like_HH"/>
</dbReference>
<feature type="domain" description="Multidrug resistance protein MdtA-like alpha-helical hairpin" evidence="6">
    <location>
        <begin position="105"/>
        <end position="174"/>
    </location>
</feature>
<evidence type="ECO:0000256" key="2">
    <source>
        <dbReference type="ARBA" id="ARBA00009477"/>
    </source>
</evidence>
<evidence type="ECO:0000259" key="9">
    <source>
        <dbReference type="Pfam" id="PF25989"/>
    </source>
</evidence>
<dbReference type="Gene3D" id="2.40.420.20">
    <property type="match status" value="1"/>
</dbReference>
<dbReference type="NCBIfam" id="TIGR01730">
    <property type="entry name" value="RND_mfp"/>
    <property type="match status" value="1"/>
</dbReference>
<comment type="similarity">
    <text evidence="2">Belongs to the membrane fusion protein (MFP) (TC 8.A.1) family.</text>
</comment>
<dbReference type="Pfam" id="PF25876">
    <property type="entry name" value="HH_MFP_RND"/>
    <property type="match status" value="1"/>
</dbReference>
<dbReference type="InterPro" id="IPR058637">
    <property type="entry name" value="YknX-like_C"/>
</dbReference>
<evidence type="ECO:0000259" key="7">
    <source>
        <dbReference type="Pfam" id="PF25917"/>
    </source>
</evidence>
<keyword evidence="3" id="KW-0175">Coiled coil</keyword>
<evidence type="ECO:0000256" key="3">
    <source>
        <dbReference type="SAM" id="Coils"/>
    </source>
</evidence>
<dbReference type="EMBL" id="JACIJJ010000004">
    <property type="protein sequence ID" value="MBB5699621.1"/>
    <property type="molecule type" value="Genomic_DNA"/>
</dbReference>
<keyword evidence="11" id="KW-1185">Reference proteome</keyword>
<dbReference type="PANTHER" id="PTHR30158:SF10">
    <property type="entry name" value="CATION EFFLUX PUMP"/>
    <property type="match status" value="1"/>
</dbReference>
<dbReference type="RefSeq" id="WP_184029884.1">
    <property type="nucleotide sequence ID" value="NZ_JACIJJ010000004.1"/>
</dbReference>
<dbReference type="PRINTS" id="PR01490">
    <property type="entry name" value="RTXTOXIND"/>
</dbReference>
<evidence type="ECO:0000256" key="5">
    <source>
        <dbReference type="SAM" id="SignalP"/>
    </source>
</evidence>
<feature type="region of interest" description="Disordered" evidence="4">
    <location>
        <begin position="379"/>
        <end position="405"/>
    </location>
</feature>
<dbReference type="Pfam" id="PF25944">
    <property type="entry name" value="Beta-barrel_RND"/>
    <property type="match status" value="1"/>
</dbReference>
<proteinExistence type="inferred from homology"/>
<evidence type="ECO:0000259" key="6">
    <source>
        <dbReference type="Pfam" id="PF25876"/>
    </source>
</evidence>
<dbReference type="Proteomes" id="UP000557739">
    <property type="component" value="Unassembled WGS sequence"/>
</dbReference>
<dbReference type="Pfam" id="PF25917">
    <property type="entry name" value="BSH_RND"/>
    <property type="match status" value="1"/>
</dbReference>
<feature type="coiled-coil region" evidence="3">
    <location>
        <begin position="140"/>
        <end position="170"/>
    </location>
</feature>
<dbReference type="PROSITE" id="PS51257">
    <property type="entry name" value="PROKAR_LIPOPROTEIN"/>
    <property type="match status" value="1"/>
</dbReference>
<gene>
    <name evidence="10" type="ORF">FHR19_002987</name>
</gene>
<name>A0A7W9ASJ2_9SPHN</name>
<keyword evidence="5" id="KW-0732">Signal</keyword>
<dbReference type="SUPFAM" id="SSF111369">
    <property type="entry name" value="HlyD-like secretion proteins"/>
    <property type="match status" value="1"/>
</dbReference>
<dbReference type="PANTHER" id="PTHR30158">
    <property type="entry name" value="ACRA/E-RELATED COMPONENT OF DRUG EFFLUX TRANSPORTER"/>
    <property type="match status" value="1"/>
</dbReference>
<dbReference type="GO" id="GO:0046677">
    <property type="term" value="P:response to antibiotic"/>
    <property type="evidence" value="ECO:0007669"/>
    <property type="project" value="TreeGrafter"/>
</dbReference>
<feature type="domain" description="Multidrug resistance protein MdtA-like beta-barrel" evidence="8">
    <location>
        <begin position="241"/>
        <end position="297"/>
    </location>
</feature>
<evidence type="ECO:0000256" key="1">
    <source>
        <dbReference type="ARBA" id="ARBA00004196"/>
    </source>
</evidence>
<feature type="domain" description="YknX-like C-terminal permuted SH3-like" evidence="9">
    <location>
        <begin position="307"/>
        <end position="373"/>
    </location>
</feature>
<evidence type="ECO:0000313" key="11">
    <source>
        <dbReference type="Proteomes" id="UP000557739"/>
    </source>
</evidence>
<dbReference type="InterPro" id="IPR058626">
    <property type="entry name" value="MdtA-like_b-barrel"/>
</dbReference>
<organism evidence="10 11">
    <name type="scientific">Sphingomonas yantingensis</name>
    <dbReference type="NCBI Taxonomy" id="1241761"/>
    <lineage>
        <taxon>Bacteria</taxon>
        <taxon>Pseudomonadati</taxon>
        <taxon>Pseudomonadota</taxon>
        <taxon>Alphaproteobacteria</taxon>
        <taxon>Sphingomonadales</taxon>
        <taxon>Sphingomonadaceae</taxon>
        <taxon>Sphingomonas</taxon>
    </lineage>
</organism>
<protein>
    <submittedName>
        <fullName evidence="10">RND family efflux transporter MFP subunit</fullName>
    </submittedName>
</protein>
<sequence length="405" mass="43393">MRSFPAPLRRAAVPAPALMLLALAACGGGQPQQAPPPPVVQVATPIQREVYDWDEYVGRFEAIQDAEIRPRASGTIQDVLFSDGQRVSQGQALFQIDPRPYRAALASAKAQVLKAQASLANLRSVAARSEALLKAQAVSREEYEKNVADVRTAVAELEAARAQVQTAELNLGFTTVRSPISGRVSRRSVSRGNFVQEGTTVLTRVVSTDPIWFSFDGAESFYLKYSRQNEAGVRGSSRNTANPVEVQLADESGYNWRGRMDFVDNAIDPNSGTIRAHARIANPDGFLTPGMFGRARLLGSGTYRAMLVPDTAIVTDQARKIVYVVGKDGKVAPRPVVTGPPADGLRVIKEGLAPTDRVVVQGLTTLQPGMPVQAKLTKIQAKPKGDTPASQALTTPPAADASQAN</sequence>
<accession>A0A7W9ASJ2</accession>
<dbReference type="GO" id="GO:0022857">
    <property type="term" value="F:transmembrane transporter activity"/>
    <property type="evidence" value="ECO:0007669"/>
    <property type="project" value="InterPro"/>
</dbReference>
<evidence type="ECO:0000313" key="10">
    <source>
        <dbReference type="EMBL" id="MBB5699621.1"/>
    </source>
</evidence>
<feature type="chain" id="PRO_5031148375" evidence="5">
    <location>
        <begin position="25"/>
        <end position="405"/>
    </location>
</feature>
<dbReference type="Gene3D" id="2.40.30.170">
    <property type="match status" value="1"/>
</dbReference>
<comment type="subcellular location">
    <subcellularLocation>
        <location evidence="1">Cell envelope</location>
    </subcellularLocation>
</comment>
<dbReference type="InterPro" id="IPR058625">
    <property type="entry name" value="MdtA-like_BSH"/>
</dbReference>
<dbReference type="Gene3D" id="2.40.50.100">
    <property type="match status" value="1"/>
</dbReference>
<dbReference type="Pfam" id="PF25989">
    <property type="entry name" value="YknX_C"/>
    <property type="match status" value="1"/>
</dbReference>
<dbReference type="AlphaFoldDB" id="A0A7W9ASJ2"/>
<evidence type="ECO:0000259" key="8">
    <source>
        <dbReference type="Pfam" id="PF25944"/>
    </source>
</evidence>
<dbReference type="FunFam" id="2.40.420.20:FF:000001">
    <property type="entry name" value="Efflux RND transporter periplasmic adaptor subunit"/>
    <property type="match status" value="1"/>
</dbReference>
<reference evidence="10 11" key="1">
    <citation type="submission" date="2020-08" db="EMBL/GenBank/DDBJ databases">
        <title>Genomic Encyclopedia of Type Strains, Phase IV (KMG-IV): sequencing the most valuable type-strain genomes for metagenomic binning, comparative biology and taxonomic classification.</title>
        <authorList>
            <person name="Goeker M."/>
        </authorList>
    </citation>
    <scope>NUCLEOTIDE SEQUENCE [LARGE SCALE GENOMIC DNA]</scope>
    <source>
        <strain evidence="10 11">DSM 27244</strain>
    </source>
</reference>